<dbReference type="EC" id="3.1.26.5" evidence="8"/>
<dbReference type="InterPro" id="IPR016432">
    <property type="entry name" value="RNP4"/>
</dbReference>
<keyword evidence="6 8" id="KW-0378">Hydrolase</keyword>
<comment type="function">
    <text evidence="8">Part of ribonuclease P, a protein complex that generates mature tRNA molecules by cleaving their 5'-ends.</text>
</comment>
<sequence>MSRRRQLNHVRMALEFAAETYPTDPERARKAVKLAIKLCQKNRLRLPLDLRRRFCRKCATPFVGLTTFSVRVRSRRSPHVVVRCSVCGHVRRYLIKKVRGI</sequence>
<dbReference type="Gene3D" id="1.20.5.420">
    <property type="entry name" value="Immunoglobulin FC, subunit C"/>
    <property type="match status" value="1"/>
</dbReference>
<comment type="subcellular location">
    <subcellularLocation>
        <location evidence="8">Cytoplasm</location>
    </subcellularLocation>
</comment>
<evidence type="ECO:0000256" key="5">
    <source>
        <dbReference type="ARBA" id="ARBA00022759"/>
    </source>
</evidence>
<dbReference type="AlphaFoldDB" id="A0A7J3VRY5"/>
<keyword evidence="4 8" id="KW-0479">Metal-binding</keyword>
<evidence type="ECO:0000256" key="7">
    <source>
        <dbReference type="ARBA" id="ARBA00022833"/>
    </source>
</evidence>
<feature type="binding site" evidence="8">
    <location>
        <position position="58"/>
    </location>
    <ligand>
        <name>Zn(2+)</name>
        <dbReference type="ChEBI" id="CHEBI:29105"/>
    </ligand>
</feature>
<protein>
    <recommendedName>
        <fullName evidence="8">Ribonuclease P protein component 4</fullName>
        <shortName evidence="8">RNase P component 4</shortName>
        <ecNumber evidence="8">3.1.26.5</ecNumber>
    </recommendedName>
    <alternativeName>
        <fullName evidence="8">Rpp21</fullName>
    </alternativeName>
</protein>
<dbReference type="PANTHER" id="PTHR14742:SF0">
    <property type="entry name" value="RIBONUCLEASE P PROTEIN SUBUNIT P21"/>
    <property type="match status" value="1"/>
</dbReference>
<dbReference type="PANTHER" id="PTHR14742">
    <property type="entry name" value="RIBONUCLEASE P SUBUNIT P21"/>
    <property type="match status" value="1"/>
</dbReference>
<organism evidence="9">
    <name type="scientific">Caldiarchaeum subterraneum</name>
    <dbReference type="NCBI Taxonomy" id="311458"/>
    <lineage>
        <taxon>Archaea</taxon>
        <taxon>Nitrososphaerota</taxon>
        <taxon>Candidatus Caldarchaeales</taxon>
        <taxon>Candidatus Caldarchaeaceae</taxon>
        <taxon>Candidatus Caldarchaeum</taxon>
    </lineage>
</organism>
<dbReference type="GO" id="GO:0008270">
    <property type="term" value="F:zinc ion binding"/>
    <property type="evidence" value="ECO:0007669"/>
    <property type="project" value="UniProtKB-UniRule"/>
</dbReference>
<evidence type="ECO:0000256" key="6">
    <source>
        <dbReference type="ARBA" id="ARBA00022801"/>
    </source>
</evidence>
<reference evidence="9" key="1">
    <citation type="journal article" date="2020" name="mSystems">
        <title>Genome- and Community-Level Interaction Insights into Carbon Utilization and Element Cycling Functions of Hydrothermarchaeota in Hydrothermal Sediment.</title>
        <authorList>
            <person name="Zhou Z."/>
            <person name="Liu Y."/>
            <person name="Xu W."/>
            <person name="Pan J."/>
            <person name="Luo Z.H."/>
            <person name="Li M."/>
        </authorList>
    </citation>
    <scope>NUCLEOTIDE SEQUENCE [LARGE SCALE GENOMIC DNA]</scope>
    <source>
        <strain evidence="9">SpSt-1074</strain>
    </source>
</reference>
<dbReference type="GO" id="GO:0005737">
    <property type="term" value="C:cytoplasm"/>
    <property type="evidence" value="ECO:0007669"/>
    <property type="project" value="UniProtKB-SubCell"/>
</dbReference>
<gene>
    <name evidence="8" type="primary">rnp4</name>
    <name evidence="9" type="ORF">ENM31_01185</name>
</gene>
<comment type="subunit">
    <text evidence="8">Consists of a catalytic RNA component and at least 4-5 protein subunits.</text>
</comment>
<keyword evidence="7 8" id="KW-0862">Zinc</keyword>
<dbReference type="HAMAP" id="MF_00757">
    <property type="entry name" value="RNase_P_4"/>
    <property type="match status" value="1"/>
</dbReference>
<evidence type="ECO:0000256" key="1">
    <source>
        <dbReference type="ARBA" id="ARBA00022490"/>
    </source>
</evidence>
<keyword evidence="2 8" id="KW-0819">tRNA processing</keyword>
<keyword evidence="1 8" id="KW-0963">Cytoplasm</keyword>
<dbReference type="PIRSF" id="PIRSF004878">
    <property type="entry name" value="RNase_P_4"/>
    <property type="match status" value="1"/>
</dbReference>
<evidence type="ECO:0000313" key="9">
    <source>
        <dbReference type="EMBL" id="HHM43898.1"/>
    </source>
</evidence>
<feature type="binding site" evidence="8">
    <location>
        <position position="87"/>
    </location>
    <ligand>
        <name>Zn(2+)</name>
        <dbReference type="ChEBI" id="CHEBI:29105"/>
    </ligand>
</feature>
<dbReference type="EMBL" id="DRXH01000045">
    <property type="protein sequence ID" value="HHM43898.1"/>
    <property type="molecule type" value="Genomic_DNA"/>
</dbReference>
<evidence type="ECO:0000256" key="2">
    <source>
        <dbReference type="ARBA" id="ARBA00022694"/>
    </source>
</evidence>
<evidence type="ECO:0000256" key="8">
    <source>
        <dbReference type="HAMAP-Rule" id="MF_00757"/>
    </source>
</evidence>
<comment type="similarity">
    <text evidence="8">Belongs to the eukaryotic/archaeal RNase P protein component 4 family.</text>
</comment>
<dbReference type="Gene3D" id="6.20.50.20">
    <property type="match status" value="1"/>
</dbReference>
<dbReference type="GO" id="GO:0001682">
    <property type="term" value="P:tRNA 5'-leader removal"/>
    <property type="evidence" value="ECO:0007669"/>
    <property type="project" value="UniProtKB-UniRule"/>
</dbReference>
<accession>A0A7J3VRY5</accession>
<evidence type="ECO:0000256" key="4">
    <source>
        <dbReference type="ARBA" id="ARBA00022723"/>
    </source>
</evidence>
<dbReference type="InterPro" id="IPR007175">
    <property type="entry name" value="Rpr2/Snm1/Rpp21"/>
</dbReference>
<dbReference type="GO" id="GO:0004526">
    <property type="term" value="F:ribonuclease P activity"/>
    <property type="evidence" value="ECO:0007669"/>
    <property type="project" value="UniProtKB-UniRule"/>
</dbReference>
<evidence type="ECO:0000256" key="3">
    <source>
        <dbReference type="ARBA" id="ARBA00022722"/>
    </source>
</evidence>
<feature type="binding site" evidence="8">
    <location>
        <position position="84"/>
    </location>
    <ligand>
        <name>Zn(2+)</name>
        <dbReference type="ChEBI" id="CHEBI:29105"/>
    </ligand>
</feature>
<comment type="caution">
    <text evidence="9">The sequence shown here is derived from an EMBL/GenBank/DDBJ whole genome shotgun (WGS) entry which is preliminary data.</text>
</comment>
<proteinExistence type="inferred from homology"/>
<comment type="cofactor">
    <cofactor evidence="8">
        <name>Zn(2+)</name>
        <dbReference type="ChEBI" id="CHEBI:29105"/>
    </cofactor>
    <text evidence="8">Binds 1 zinc ion per subunit.</text>
</comment>
<keyword evidence="5 8" id="KW-0255">Endonuclease</keyword>
<feature type="binding site" evidence="8">
    <location>
        <position position="55"/>
    </location>
    <ligand>
        <name>Zn(2+)</name>
        <dbReference type="ChEBI" id="CHEBI:29105"/>
    </ligand>
</feature>
<name>A0A7J3VRY5_CALS0</name>
<dbReference type="GO" id="GO:0030677">
    <property type="term" value="C:ribonuclease P complex"/>
    <property type="evidence" value="ECO:0007669"/>
    <property type="project" value="UniProtKB-UniRule"/>
</dbReference>
<dbReference type="Pfam" id="PF04032">
    <property type="entry name" value="Rpr2"/>
    <property type="match status" value="1"/>
</dbReference>
<keyword evidence="3 8" id="KW-0540">Nuclease</keyword>
<comment type="catalytic activity">
    <reaction evidence="8">
        <text>Endonucleolytic cleavage of RNA, removing 5'-extranucleotides from tRNA precursor.</text>
        <dbReference type="EC" id="3.1.26.5"/>
    </reaction>
</comment>